<dbReference type="Proteomes" id="UP000253941">
    <property type="component" value="Unassembled WGS sequence"/>
</dbReference>
<keyword evidence="3" id="KW-1185">Reference proteome</keyword>
<dbReference type="Gene3D" id="3.40.50.2000">
    <property type="entry name" value="Glycogen Phosphorylase B"/>
    <property type="match status" value="2"/>
</dbReference>
<name>A0A369TDI9_9PROT</name>
<dbReference type="InterPro" id="IPR028098">
    <property type="entry name" value="Glyco_trans_4-like_N"/>
</dbReference>
<accession>A0A369TDI9</accession>
<dbReference type="Pfam" id="PF13692">
    <property type="entry name" value="Glyco_trans_1_4"/>
    <property type="match status" value="1"/>
</dbReference>
<reference evidence="2 3" key="1">
    <citation type="submission" date="2018-07" db="EMBL/GenBank/DDBJ databases">
        <title>Venubactetium sediminum gen. nov., sp. nov., isolated from a marine solar saltern.</title>
        <authorList>
            <person name="Wang S."/>
        </authorList>
    </citation>
    <scope>NUCLEOTIDE SEQUENCE [LARGE SCALE GENOMIC DNA]</scope>
    <source>
        <strain evidence="2 3">WD2A32</strain>
    </source>
</reference>
<evidence type="ECO:0000313" key="3">
    <source>
        <dbReference type="Proteomes" id="UP000253941"/>
    </source>
</evidence>
<comment type="caution">
    <text evidence="2">The sequence shown here is derived from an EMBL/GenBank/DDBJ whole genome shotgun (WGS) entry which is preliminary data.</text>
</comment>
<keyword evidence="2" id="KW-0808">Transferase</keyword>
<dbReference type="PANTHER" id="PTHR45947">
    <property type="entry name" value="SULFOQUINOVOSYL TRANSFERASE SQD2"/>
    <property type="match status" value="1"/>
</dbReference>
<dbReference type="Pfam" id="PF13439">
    <property type="entry name" value="Glyco_transf_4"/>
    <property type="match status" value="1"/>
</dbReference>
<dbReference type="GO" id="GO:0016757">
    <property type="term" value="F:glycosyltransferase activity"/>
    <property type="evidence" value="ECO:0007669"/>
    <property type="project" value="UniProtKB-ARBA"/>
</dbReference>
<evidence type="ECO:0000259" key="1">
    <source>
        <dbReference type="Pfam" id="PF13439"/>
    </source>
</evidence>
<dbReference type="CDD" id="cd03814">
    <property type="entry name" value="GT4-like"/>
    <property type="match status" value="1"/>
</dbReference>
<protein>
    <submittedName>
        <fullName evidence="2">Glycosyltransferase family 1 protein</fullName>
    </submittedName>
</protein>
<dbReference type="PANTHER" id="PTHR45947:SF3">
    <property type="entry name" value="SULFOQUINOVOSYL TRANSFERASE SQD2"/>
    <property type="match status" value="1"/>
</dbReference>
<sequence length="332" mass="36895">MRIALVTDAWVPQINGVVRTLSRIVEELRADGHEVLVVSPEKFRTVPCPTYPEIRLAVWPFAGVRRLLDDFGPEAIHIATEAPLGWAARRYCRKRGLPFTTSFHTRFPEYVQARTRLPPALGYAVIRRFHKPAARIMVATKTIHDELEKRGIPRLVMWSRGVDTQLFRPQAKDALDLPRPIHLYVGRVAVEKNIHAFLDLDLPGSKAVVGGGPMLDELRRQYPGVAFVGPKQGEDLARHYAAGDVFVFPSKTDTFGLVMLEALACGLPVAAYPVPGPLDVIDGHGIGVLDEDLGKAVAAAREIPSEHCRNFALSFSWRNCARQFLAYLEPIG</sequence>
<dbReference type="RefSeq" id="WP_114581741.1">
    <property type="nucleotide sequence ID" value="NZ_QPMH01000006.1"/>
</dbReference>
<feature type="domain" description="Glycosyltransferase subfamily 4-like N-terminal" evidence="1">
    <location>
        <begin position="14"/>
        <end position="165"/>
    </location>
</feature>
<dbReference type="InterPro" id="IPR050194">
    <property type="entry name" value="Glycosyltransferase_grp1"/>
</dbReference>
<dbReference type="AlphaFoldDB" id="A0A369TDI9"/>
<dbReference type="SUPFAM" id="SSF53756">
    <property type="entry name" value="UDP-Glycosyltransferase/glycogen phosphorylase"/>
    <property type="match status" value="1"/>
</dbReference>
<evidence type="ECO:0000313" key="2">
    <source>
        <dbReference type="EMBL" id="RDD62227.1"/>
    </source>
</evidence>
<proteinExistence type="predicted"/>
<gene>
    <name evidence="2" type="ORF">DRB17_08315</name>
</gene>
<organism evidence="2 3">
    <name type="scientific">Ferruginivarius sediminum</name>
    <dbReference type="NCBI Taxonomy" id="2661937"/>
    <lineage>
        <taxon>Bacteria</taxon>
        <taxon>Pseudomonadati</taxon>
        <taxon>Pseudomonadota</taxon>
        <taxon>Alphaproteobacteria</taxon>
        <taxon>Rhodospirillales</taxon>
        <taxon>Rhodospirillaceae</taxon>
        <taxon>Ferruginivarius</taxon>
    </lineage>
</organism>
<dbReference type="EMBL" id="QPMH01000006">
    <property type="protein sequence ID" value="RDD62227.1"/>
    <property type="molecule type" value="Genomic_DNA"/>
</dbReference>